<evidence type="ECO:0000259" key="4">
    <source>
        <dbReference type="PROSITE" id="PS00497"/>
    </source>
</evidence>
<dbReference type="InterPro" id="IPR002227">
    <property type="entry name" value="Tyrosinase_Cu-bd"/>
</dbReference>
<dbReference type="EMBL" id="KN832998">
    <property type="protein sequence ID" value="KIM81626.1"/>
    <property type="molecule type" value="Genomic_DNA"/>
</dbReference>
<feature type="signal peptide" evidence="3">
    <location>
        <begin position="1"/>
        <end position="20"/>
    </location>
</feature>
<dbReference type="AlphaFoldDB" id="A0A0C3FR79"/>
<sequence>MVRLFALALLSTCIFGLSSGTVTPKCKQPAVRKEWRALGPDGQKAFTDAIKASICYFGATPDLPPIQVNSSRYDDVVYVHMDAVNSAHFTGRFLPWHRLFLHTMEGLLRDQCGYKGYLTYWDWTIDSHDIKHSPIFNADPAVGLGTFPNETTNFELSNGAFRDIIRAYPTAHHIQRNYTLRPFEIQIFPWTFNLPNKEANTTQTTAEYIKLTTSFIGNFTAFQAYMDGFRAEGLHNAAHLSLGGDMANISHSPNDPLFFLLHSQLDRVWAAWQAHNRRNRNAIAGGVDQDLNDFDAHPLGTGTPVTGDTVLYMAGIGQDATVNNVFSTTGGYLCYEYAT</sequence>
<accession>A0A0C3FR79</accession>
<dbReference type="InterPro" id="IPR008922">
    <property type="entry name" value="Di-copper_centre_dom_sf"/>
</dbReference>
<dbReference type="GO" id="GO:0046872">
    <property type="term" value="F:metal ion binding"/>
    <property type="evidence" value="ECO:0007669"/>
    <property type="project" value="UniProtKB-KW"/>
</dbReference>
<dbReference type="InterPro" id="IPR050316">
    <property type="entry name" value="Tyrosinase/Hemocyanin"/>
</dbReference>
<evidence type="ECO:0000256" key="2">
    <source>
        <dbReference type="ARBA" id="ARBA00023008"/>
    </source>
</evidence>
<gene>
    <name evidence="6" type="ORF">PILCRDRAFT_8665</name>
</gene>
<dbReference type="Pfam" id="PF00264">
    <property type="entry name" value="Tyrosinase"/>
    <property type="match status" value="1"/>
</dbReference>
<evidence type="ECO:0000313" key="6">
    <source>
        <dbReference type="EMBL" id="KIM81626.1"/>
    </source>
</evidence>
<reference evidence="6 7" key="1">
    <citation type="submission" date="2014-04" db="EMBL/GenBank/DDBJ databases">
        <authorList>
            <consortium name="DOE Joint Genome Institute"/>
            <person name="Kuo A."/>
            <person name="Tarkka M."/>
            <person name="Buscot F."/>
            <person name="Kohler A."/>
            <person name="Nagy L.G."/>
            <person name="Floudas D."/>
            <person name="Copeland A."/>
            <person name="Barry K.W."/>
            <person name="Cichocki N."/>
            <person name="Veneault-Fourrey C."/>
            <person name="LaButti K."/>
            <person name="Lindquist E.A."/>
            <person name="Lipzen A."/>
            <person name="Lundell T."/>
            <person name="Morin E."/>
            <person name="Murat C."/>
            <person name="Sun H."/>
            <person name="Tunlid A."/>
            <person name="Henrissat B."/>
            <person name="Grigoriev I.V."/>
            <person name="Hibbett D.S."/>
            <person name="Martin F."/>
            <person name="Nordberg H.P."/>
            <person name="Cantor M.N."/>
            <person name="Hua S.X."/>
        </authorList>
    </citation>
    <scope>NUCLEOTIDE SEQUENCE [LARGE SCALE GENOMIC DNA]</scope>
    <source>
        <strain evidence="6 7">F 1598</strain>
    </source>
</reference>
<protein>
    <recommendedName>
        <fullName evidence="4 5">Tyrosinase copper-binding domain-containing protein</fullName>
    </recommendedName>
</protein>
<keyword evidence="7" id="KW-1185">Reference proteome</keyword>
<feature type="domain" description="Tyrosinase copper-binding" evidence="5">
    <location>
        <begin position="255"/>
        <end position="266"/>
    </location>
</feature>
<dbReference type="HOGENOM" id="CLU_035914_1_3_1"/>
<dbReference type="Proteomes" id="UP000054166">
    <property type="component" value="Unassembled WGS sequence"/>
</dbReference>
<keyword evidence="3" id="KW-0732">Signal</keyword>
<dbReference type="PRINTS" id="PR00092">
    <property type="entry name" value="TYROSINASE"/>
</dbReference>
<dbReference type="SUPFAM" id="SSF48056">
    <property type="entry name" value="Di-copper centre-containing domain"/>
    <property type="match status" value="1"/>
</dbReference>
<dbReference type="Gene3D" id="1.10.1280.10">
    <property type="entry name" value="Di-copper center containing domain from catechol oxidase"/>
    <property type="match status" value="1"/>
</dbReference>
<evidence type="ECO:0000313" key="7">
    <source>
        <dbReference type="Proteomes" id="UP000054166"/>
    </source>
</evidence>
<name>A0A0C3FR79_PILCF</name>
<feature type="domain" description="Tyrosinase copper-binding" evidence="4">
    <location>
        <begin position="88"/>
        <end position="105"/>
    </location>
</feature>
<organism evidence="6 7">
    <name type="scientific">Piloderma croceum (strain F 1598)</name>
    <dbReference type="NCBI Taxonomy" id="765440"/>
    <lineage>
        <taxon>Eukaryota</taxon>
        <taxon>Fungi</taxon>
        <taxon>Dikarya</taxon>
        <taxon>Basidiomycota</taxon>
        <taxon>Agaricomycotina</taxon>
        <taxon>Agaricomycetes</taxon>
        <taxon>Agaricomycetidae</taxon>
        <taxon>Atheliales</taxon>
        <taxon>Atheliaceae</taxon>
        <taxon>Piloderma</taxon>
    </lineage>
</organism>
<dbReference type="PANTHER" id="PTHR11474:SF126">
    <property type="entry name" value="TYROSINASE-LIKE PROTEIN TYR-1-RELATED"/>
    <property type="match status" value="1"/>
</dbReference>
<dbReference type="PROSITE" id="PS00497">
    <property type="entry name" value="TYROSINASE_1"/>
    <property type="match status" value="1"/>
</dbReference>
<keyword evidence="2" id="KW-0186">Copper</keyword>
<reference evidence="7" key="2">
    <citation type="submission" date="2015-01" db="EMBL/GenBank/DDBJ databases">
        <title>Evolutionary Origins and Diversification of the Mycorrhizal Mutualists.</title>
        <authorList>
            <consortium name="DOE Joint Genome Institute"/>
            <consortium name="Mycorrhizal Genomics Consortium"/>
            <person name="Kohler A."/>
            <person name="Kuo A."/>
            <person name="Nagy L.G."/>
            <person name="Floudas D."/>
            <person name="Copeland A."/>
            <person name="Barry K.W."/>
            <person name="Cichocki N."/>
            <person name="Veneault-Fourrey C."/>
            <person name="LaButti K."/>
            <person name="Lindquist E.A."/>
            <person name="Lipzen A."/>
            <person name="Lundell T."/>
            <person name="Morin E."/>
            <person name="Murat C."/>
            <person name="Riley R."/>
            <person name="Ohm R."/>
            <person name="Sun H."/>
            <person name="Tunlid A."/>
            <person name="Henrissat B."/>
            <person name="Grigoriev I.V."/>
            <person name="Hibbett D.S."/>
            <person name="Martin F."/>
        </authorList>
    </citation>
    <scope>NUCLEOTIDE SEQUENCE [LARGE SCALE GENOMIC DNA]</scope>
    <source>
        <strain evidence="7">F 1598</strain>
    </source>
</reference>
<evidence type="ECO:0000259" key="5">
    <source>
        <dbReference type="PROSITE" id="PS00498"/>
    </source>
</evidence>
<dbReference type="InParanoid" id="A0A0C3FR79"/>
<feature type="chain" id="PRO_5002164527" description="Tyrosinase copper-binding domain-containing protein" evidence="3">
    <location>
        <begin position="21"/>
        <end position="339"/>
    </location>
</feature>
<dbReference type="STRING" id="765440.A0A0C3FR79"/>
<dbReference type="OrthoDB" id="6132182at2759"/>
<keyword evidence="1" id="KW-0479">Metal-binding</keyword>
<dbReference type="PANTHER" id="PTHR11474">
    <property type="entry name" value="TYROSINASE FAMILY MEMBER"/>
    <property type="match status" value="1"/>
</dbReference>
<dbReference type="PROSITE" id="PS00498">
    <property type="entry name" value="TYROSINASE_2"/>
    <property type="match status" value="1"/>
</dbReference>
<evidence type="ECO:0000256" key="1">
    <source>
        <dbReference type="ARBA" id="ARBA00022723"/>
    </source>
</evidence>
<evidence type="ECO:0000256" key="3">
    <source>
        <dbReference type="SAM" id="SignalP"/>
    </source>
</evidence>
<proteinExistence type="predicted"/>
<dbReference type="GO" id="GO:0016491">
    <property type="term" value="F:oxidoreductase activity"/>
    <property type="evidence" value="ECO:0007669"/>
    <property type="project" value="InterPro"/>
</dbReference>